<gene>
    <name evidence="2" type="ORF">H8L32_16325</name>
</gene>
<dbReference type="EMBL" id="JACOGF010000008">
    <property type="protein sequence ID" value="MBC3919059.1"/>
    <property type="molecule type" value="Genomic_DNA"/>
</dbReference>
<dbReference type="RefSeq" id="WP_186948329.1">
    <property type="nucleotide sequence ID" value="NZ_JACOGF010000008.1"/>
</dbReference>
<name>A0ABR6ZTA6_9BURK</name>
<accession>A0ABR6ZTA6</accession>
<protein>
    <submittedName>
        <fullName evidence="2">Uncharacterized protein</fullName>
    </submittedName>
</protein>
<organism evidence="2 3">
    <name type="scientific">Undibacterium hunanense</name>
    <dbReference type="NCBI Taxonomy" id="2762292"/>
    <lineage>
        <taxon>Bacteria</taxon>
        <taxon>Pseudomonadati</taxon>
        <taxon>Pseudomonadota</taxon>
        <taxon>Betaproteobacteria</taxon>
        <taxon>Burkholderiales</taxon>
        <taxon>Oxalobacteraceae</taxon>
        <taxon>Undibacterium</taxon>
    </lineage>
</organism>
<comment type="caution">
    <text evidence="2">The sequence shown here is derived from an EMBL/GenBank/DDBJ whole genome shotgun (WGS) entry which is preliminary data.</text>
</comment>
<feature type="signal peptide" evidence="1">
    <location>
        <begin position="1"/>
        <end position="40"/>
    </location>
</feature>
<evidence type="ECO:0000313" key="3">
    <source>
        <dbReference type="Proteomes" id="UP000650424"/>
    </source>
</evidence>
<keyword evidence="3" id="KW-1185">Reference proteome</keyword>
<proteinExistence type="predicted"/>
<feature type="chain" id="PRO_5046225538" evidence="1">
    <location>
        <begin position="41"/>
        <end position="99"/>
    </location>
</feature>
<evidence type="ECO:0000256" key="1">
    <source>
        <dbReference type="SAM" id="SignalP"/>
    </source>
</evidence>
<dbReference type="Proteomes" id="UP000650424">
    <property type="component" value="Unassembled WGS sequence"/>
</dbReference>
<keyword evidence="1" id="KW-0732">Signal</keyword>
<sequence length="99" mass="10294">MTNLNISTSVGNRRRFSRTMSSMALSASGIALLAGNEVLAANVGANAVLNAYLATKPAIKDGELVKITGHLVADDTMQWTILSTTPDTSVSEQTVSVGV</sequence>
<evidence type="ECO:0000313" key="2">
    <source>
        <dbReference type="EMBL" id="MBC3919059.1"/>
    </source>
</evidence>
<reference evidence="2 3" key="1">
    <citation type="submission" date="2020-08" db="EMBL/GenBank/DDBJ databases">
        <title>Novel species isolated from subtropical streams in China.</title>
        <authorList>
            <person name="Lu H."/>
        </authorList>
    </citation>
    <scope>NUCLEOTIDE SEQUENCE [LARGE SCALE GENOMIC DNA]</scope>
    <source>
        <strain evidence="2 3">CY18W</strain>
    </source>
</reference>